<keyword evidence="1" id="KW-0732">Signal</keyword>
<proteinExistence type="predicted"/>
<organism evidence="2 3">
    <name type="scientific">Lymnaea stagnalis</name>
    <name type="common">Great pond snail</name>
    <name type="synonym">Helix stagnalis</name>
    <dbReference type="NCBI Taxonomy" id="6523"/>
    <lineage>
        <taxon>Eukaryota</taxon>
        <taxon>Metazoa</taxon>
        <taxon>Spiralia</taxon>
        <taxon>Lophotrochozoa</taxon>
        <taxon>Mollusca</taxon>
        <taxon>Gastropoda</taxon>
        <taxon>Heterobranchia</taxon>
        <taxon>Euthyneura</taxon>
        <taxon>Panpulmonata</taxon>
        <taxon>Hygrophila</taxon>
        <taxon>Lymnaeoidea</taxon>
        <taxon>Lymnaeidae</taxon>
        <taxon>Lymnaea</taxon>
    </lineage>
</organism>
<evidence type="ECO:0000313" key="2">
    <source>
        <dbReference type="EMBL" id="CAL1542919.1"/>
    </source>
</evidence>
<feature type="signal peptide" evidence="1">
    <location>
        <begin position="1"/>
        <end position="23"/>
    </location>
</feature>
<dbReference type="Proteomes" id="UP001497497">
    <property type="component" value="Unassembled WGS sequence"/>
</dbReference>
<comment type="caution">
    <text evidence="2">The sequence shown here is derived from an EMBL/GenBank/DDBJ whole genome shotgun (WGS) entry which is preliminary data.</text>
</comment>
<accession>A0AAV2I7Y6</accession>
<dbReference type="EMBL" id="CAXITT010000514">
    <property type="protein sequence ID" value="CAL1542919.1"/>
    <property type="molecule type" value="Genomic_DNA"/>
</dbReference>
<name>A0AAV2I7Y6_LYMST</name>
<keyword evidence="3" id="KW-1185">Reference proteome</keyword>
<sequence length="105" mass="11109">MTSSPRELVSTIVLSFVVTLSSASGMCQAPPESPTSYGRLFVIPFPNVNVTVSAAFQYQVYVTNPGNVTVGVTMASCDGASRQNASVEAKRSAVFPFNSSYMMIG</sequence>
<protein>
    <submittedName>
        <fullName evidence="2">Uncharacterized protein</fullName>
    </submittedName>
</protein>
<dbReference type="AlphaFoldDB" id="A0AAV2I7Y6"/>
<evidence type="ECO:0000256" key="1">
    <source>
        <dbReference type="SAM" id="SignalP"/>
    </source>
</evidence>
<feature type="non-terminal residue" evidence="2">
    <location>
        <position position="105"/>
    </location>
</feature>
<feature type="chain" id="PRO_5043573115" evidence="1">
    <location>
        <begin position="24"/>
        <end position="105"/>
    </location>
</feature>
<gene>
    <name evidence="2" type="ORF">GSLYS_00016453001</name>
</gene>
<evidence type="ECO:0000313" key="3">
    <source>
        <dbReference type="Proteomes" id="UP001497497"/>
    </source>
</evidence>
<reference evidence="2 3" key="1">
    <citation type="submission" date="2024-04" db="EMBL/GenBank/DDBJ databases">
        <authorList>
            <consortium name="Genoscope - CEA"/>
            <person name="William W."/>
        </authorList>
    </citation>
    <scope>NUCLEOTIDE SEQUENCE [LARGE SCALE GENOMIC DNA]</scope>
</reference>